<reference evidence="13 14" key="1">
    <citation type="submission" date="2015-12" db="EMBL/GenBank/DDBJ databases">
        <title>The genome of Folsomia candida.</title>
        <authorList>
            <person name="Faddeeva A."/>
            <person name="Derks M.F."/>
            <person name="Anvar Y."/>
            <person name="Smit S."/>
            <person name="Van Straalen N."/>
            <person name="Roelofs D."/>
        </authorList>
    </citation>
    <scope>NUCLEOTIDE SEQUENCE [LARGE SCALE GENOMIC DNA]</scope>
    <source>
        <strain evidence="13 14">VU population</strain>
        <tissue evidence="13">Whole body</tissue>
    </source>
</reference>
<dbReference type="PANTHER" id="PTHR24416:SF611">
    <property type="entry name" value="TYROSINE-PROTEIN KINASE TRANSMEMBRANE RECEPTOR ROR"/>
    <property type="match status" value="1"/>
</dbReference>
<name>A0A226D235_FOLCA</name>
<proteinExistence type="predicted"/>
<dbReference type="PROSITE" id="PS50011">
    <property type="entry name" value="PROTEIN_KINASE_DOM"/>
    <property type="match status" value="1"/>
</dbReference>
<dbReference type="GO" id="GO:0051130">
    <property type="term" value="P:positive regulation of cellular component organization"/>
    <property type="evidence" value="ECO:0007669"/>
    <property type="project" value="UniProtKB-ARBA"/>
</dbReference>
<keyword evidence="6 10" id="KW-0067">ATP-binding</keyword>
<evidence type="ECO:0000256" key="7">
    <source>
        <dbReference type="ARBA" id="ARBA00023136"/>
    </source>
</evidence>
<evidence type="ECO:0000256" key="5">
    <source>
        <dbReference type="ARBA" id="ARBA00022777"/>
    </source>
</evidence>
<dbReference type="EMBL" id="LNIX01000042">
    <property type="protein sequence ID" value="OXA38934.1"/>
    <property type="molecule type" value="Genomic_DNA"/>
</dbReference>
<keyword evidence="4 10" id="KW-0547">Nucleotide-binding</keyword>
<comment type="subcellular location">
    <subcellularLocation>
        <location evidence="2">Endomembrane system</location>
    </subcellularLocation>
    <subcellularLocation>
        <location evidence="1">Membrane</location>
        <topology evidence="1">Single-pass membrane protein</topology>
    </subcellularLocation>
</comment>
<keyword evidence="7 11" id="KW-0472">Membrane</keyword>
<dbReference type="GO" id="GO:0005524">
    <property type="term" value="F:ATP binding"/>
    <property type="evidence" value="ECO:0007669"/>
    <property type="project" value="UniProtKB-UniRule"/>
</dbReference>
<protein>
    <submittedName>
        <fullName evidence="13">Vascular endothelial growth factor receptor 1</fullName>
    </submittedName>
</protein>
<dbReference type="PANTHER" id="PTHR24416">
    <property type="entry name" value="TYROSINE-PROTEIN KINASE RECEPTOR"/>
    <property type="match status" value="1"/>
</dbReference>
<evidence type="ECO:0000256" key="6">
    <source>
        <dbReference type="ARBA" id="ARBA00022840"/>
    </source>
</evidence>
<keyword evidence="5" id="KW-0418">Kinase</keyword>
<keyword evidence="14" id="KW-1185">Reference proteome</keyword>
<dbReference type="PROSITE" id="PS00107">
    <property type="entry name" value="PROTEIN_KINASE_ATP"/>
    <property type="match status" value="1"/>
</dbReference>
<dbReference type="GO" id="GO:0048468">
    <property type="term" value="P:cell development"/>
    <property type="evidence" value="ECO:0007669"/>
    <property type="project" value="UniProtKB-ARBA"/>
</dbReference>
<dbReference type="OMA" id="WHEELEE"/>
<evidence type="ECO:0000256" key="3">
    <source>
        <dbReference type="ARBA" id="ARBA00022679"/>
    </source>
</evidence>
<dbReference type="GO" id="GO:0043235">
    <property type="term" value="C:receptor complex"/>
    <property type="evidence" value="ECO:0007669"/>
    <property type="project" value="TreeGrafter"/>
</dbReference>
<evidence type="ECO:0000256" key="1">
    <source>
        <dbReference type="ARBA" id="ARBA00004167"/>
    </source>
</evidence>
<dbReference type="GO" id="GO:0004714">
    <property type="term" value="F:transmembrane receptor protein tyrosine kinase activity"/>
    <property type="evidence" value="ECO:0007669"/>
    <property type="project" value="UniProtKB-EC"/>
</dbReference>
<dbReference type="GO" id="GO:0050793">
    <property type="term" value="P:regulation of developmental process"/>
    <property type="evidence" value="ECO:0007669"/>
    <property type="project" value="UniProtKB-ARBA"/>
</dbReference>
<evidence type="ECO:0000256" key="2">
    <source>
        <dbReference type="ARBA" id="ARBA00004308"/>
    </source>
</evidence>
<evidence type="ECO:0000256" key="8">
    <source>
        <dbReference type="ARBA" id="ARBA00023137"/>
    </source>
</evidence>
<keyword evidence="13" id="KW-0675">Receptor</keyword>
<dbReference type="GO" id="GO:0012505">
    <property type="term" value="C:endomembrane system"/>
    <property type="evidence" value="ECO:0007669"/>
    <property type="project" value="UniProtKB-SubCell"/>
</dbReference>
<keyword evidence="11" id="KW-0812">Transmembrane</keyword>
<dbReference type="AlphaFoldDB" id="A0A226D235"/>
<dbReference type="FunFam" id="1.10.510.10:FF:001512">
    <property type="entry name" value="Receptor tyrosine-protein kinase erbB-2"/>
    <property type="match status" value="1"/>
</dbReference>
<dbReference type="SUPFAM" id="SSF56112">
    <property type="entry name" value="Protein kinase-like (PK-like)"/>
    <property type="match status" value="1"/>
</dbReference>
<dbReference type="Gene3D" id="3.30.200.20">
    <property type="entry name" value="Phosphorylase Kinase, domain 1"/>
    <property type="match status" value="1"/>
</dbReference>
<dbReference type="InterPro" id="IPR017441">
    <property type="entry name" value="Protein_kinase_ATP_BS"/>
</dbReference>
<accession>A0A226D235</accession>
<gene>
    <name evidence="13" type="ORF">Fcan01_26322</name>
</gene>
<keyword evidence="8" id="KW-0829">Tyrosine-protein kinase</keyword>
<evidence type="ECO:0000259" key="12">
    <source>
        <dbReference type="PROSITE" id="PS50011"/>
    </source>
</evidence>
<comment type="caution">
    <text evidence="13">The sequence shown here is derived from an EMBL/GenBank/DDBJ whole genome shotgun (WGS) entry which is preliminary data.</text>
</comment>
<dbReference type="InterPro" id="IPR011009">
    <property type="entry name" value="Kinase-like_dom_sf"/>
</dbReference>
<evidence type="ECO:0000256" key="10">
    <source>
        <dbReference type="PROSITE-ProRule" id="PRU10141"/>
    </source>
</evidence>
<dbReference type="GO" id="GO:0030182">
    <property type="term" value="P:neuron differentiation"/>
    <property type="evidence" value="ECO:0007669"/>
    <property type="project" value="UniProtKB-ARBA"/>
</dbReference>
<dbReference type="InterPro" id="IPR008266">
    <property type="entry name" value="Tyr_kinase_AS"/>
</dbReference>
<dbReference type="PRINTS" id="PR00109">
    <property type="entry name" value="TYRKINASE"/>
</dbReference>
<evidence type="ECO:0000256" key="9">
    <source>
        <dbReference type="ARBA" id="ARBA00051243"/>
    </source>
</evidence>
<feature type="binding site" evidence="10">
    <location>
        <position position="393"/>
    </location>
    <ligand>
        <name>ATP</name>
        <dbReference type="ChEBI" id="CHEBI:30616"/>
    </ligand>
</feature>
<dbReference type="InterPro" id="IPR050122">
    <property type="entry name" value="RTK"/>
</dbReference>
<evidence type="ECO:0000313" key="14">
    <source>
        <dbReference type="Proteomes" id="UP000198287"/>
    </source>
</evidence>
<sequence length="670" mass="75905">MTSSSVRDFWLVEIYVFVSVMLTSSHVRTVPTNASELCGHIQFGSGNGNRTVVNVFENQGISSSVDFEQIYNKFTNASALVGVEKPNCFIEICGNPTILEKGKRAITASCTRFWDHNSSLPLSRDPFELDYEATSITCGCQKVDTPYCANEDCRSRSFNETCAVLYQEEKCRDCIFDGIVLPHNGRFNTSTNAVIRSSYVQPGCLLMETAFGYSEYAPPEYPVQDFIPFTVVHKNSTNIVPTHTRRGQNFFCTCPELNAEESLSTGTLVAWVLGSIVLLVFLVTGISIFAGRRYRPTNKAERLVFPKSEILQFQKGFTNTVCSNVDNNEDSPGVMQACCAPYKSSLEIPRDDWEFNPIKPRKILGNGMFGVVFQGKYKNRKHSGKVWQDVAIKTMKPFSECGYIKSILNELKVLAYLGQHPNIVQLVGSCTSNLEAGEIYIILELCSNGSLKNYLVSLKDSLPQEKSSFTPNEFHPDYLDFSERVQQPRFPELSQTWLLQLFKWSKEIATGMLFLTEKDVLHIDLAARNVLLTEAKTAKIGDFGLSRKLYSRQDYTKKTREPVPTKGSALECLTMKKYSVKSDLWAFGITLWEIFSLGDDPYGNLEYQEIIDFLNDGNRLACPIYANTEIYETTMLQCWHEELEERPSFTEMRDFFQKLLLNYESEVLDS</sequence>
<dbReference type="InterPro" id="IPR000719">
    <property type="entry name" value="Prot_kinase_dom"/>
</dbReference>
<dbReference type="Proteomes" id="UP000198287">
    <property type="component" value="Unassembled WGS sequence"/>
</dbReference>
<feature type="transmembrane region" description="Helical" evidence="11">
    <location>
        <begin position="268"/>
        <end position="290"/>
    </location>
</feature>
<evidence type="ECO:0000313" key="13">
    <source>
        <dbReference type="EMBL" id="OXA38934.1"/>
    </source>
</evidence>
<dbReference type="PROSITE" id="PS00109">
    <property type="entry name" value="PROTEIN_KINASE_TYR"/>
    <property type="match status" value="1"/>
</dbReference>
<keyword evidence="3" id="KW-0808">Transferase</keyword>
<keyword evidence="11" id="KW-1133">Transmembrane helix</keyword>
<dbReference type="CDD" id="cd00192">
    <property type="entry name" value="PTKc"/>
    <property type="match status" value="1"/>
</dbReference>
<comment type="catalytic activity">
    <reaction evidence="9">
        <text>L-tyrosyl-[protein] + ATP = O-phospho-L-tyrosyl-[protein] + ADP + H(+)</text>
        <dbReference type="Rhea" id="RHEA:10596"/>
        <dbReference type="Rhea" id="RHEA-COMP:10136"/>
        <dbReference type="Rhea" id="RHEA-COMP:20101"/>
        <dbReference type="ChEBI" id="CHEBI:15378"/>
        <dbReference type="ChEBI" id="CHEBI:30616"/>
        <dbReference type="ChEBI" id="CHEBI:46858"/>
        <dbReference type="ChEBI" id="CHEBI:61978"/>
        <dbReference type="ChEBI" id="CHEBI:456216"/>
        <dbReference type="EC" id="2.7.10.1"/>
    </reaction>
</comment>
<dbReference type="GO" id="GO:0005886">
    <property type="term" value="C:plasma membrane"/>
    <property type="evidence" value="ECO:0007669"/>
    <property type="project" value="TreeGrafter"/>
</dbReference>
<organism evidence="13 14">
    <name type="scientific">Folsomia candida</name>
    <name type="common">Springtail</name>
    <dbReference type="NCBI Taxonomy" id="158441"/>
    <lineage>
        <taxon>Eukaryota</taxon>
        <taxon>Metazoa</taxon>
        <taxon>Ecdysozoa</taxon>
        <taxon>Arthropoda</taxon>
        <taxon>Hexapoda</taxon>
        <taxon>Collembola</taxon>
        <taxon>Entomobryomorpha</taxon>
        <taxon>Isotomoidea</taxon>
        <taxon>Isotomidae</taxon>
        <taxon>Proisotominae</taxon>
        <taxon>Folsomia</taxon>
    </lineage>
</organism>
<evidence type="ECO:0000256" key="11">
    <source>
        <dbReference type="SAM" id="Phobius"/>
    </source>
</evidence>
<dbReference type="Pfam" id="PF07714">
    <property type="entry name" value="PK_Tyr_Ser-Thr"/>
    <property type="match status" value="1"/>
</dbReference>
<feature type="domain" description="Protein kinase" evidence="12">
    <location>
        <begin position="358"/>
        <end position="656"/>
    </location>
</feature>
<evidence type="ECO:0000256" key="4">
    <source>
        <dbReference type="ARBA" id="ARBA00022741"/>
    </source>
</evidence>
<dbReference type="InterPro" id="IPR001245">
    <property type="entry name" value="Ser-Thr/Tyr_kinase_cat_dom"/>
</dbReference>
<dbReference type="OrthoDB" id="3256376at2759"/>
<dbReference type="Gene3D" id="1.10.510.10">
    <property type="entry name" value="Transferase(Phosphotransferase) domain 1"/>
    <property type="match status" value="1"/>
</dbReference>
<dbReference type="GO" id="GO:0007169">
    <property type="term" value="P:cell surface receptor protein tyrosine kinase signaling pathway"/>
    <property type="evidence" value="ECO:0007669"/>
    <property type="project" value="TreeGrafter"/>
</dbReference>